<dbReference type="InterPro" id="IPR045380">
    <property type="entry name" value="LD_TPept_scaffold_dom"/>
</dbReference>
<keyword evidence="6 7" id="KW-0961">Cell wall biogenesis/degradation</keyword>
<proteinExistence type="inferred from homology"/>
<reference evidence="11 12" key="1">
    <citation type="submission" date="2018-07" db="EMBL/GenBank/DDBJ databases">
        <authorList>
            <person name="Quirk P.G."/>
            <person name="Krulwich T.A."/>
        </authorList>
    </citation>
    <scope>NUCLEOTIDE SEQUENCE [LARGE SCALE GENOMIC DNA]</scope>
    <source>
        <strain evidence="11 12">CC-BB4</strain>
    </source>
</reference>
<feature type="signal peptide" evidence="9">
    <location>
        <begin position="1"/>
        <end position="27"/>
    </location>
</feature>
<dbReference type="GO" id="GO:0004180">
    <property type="term" value="F:carboxypeptidase activity"/>
    <property type="evidence" value="ECO:0007669"/>
    <property type="project" value="UniProtKB-ARBA"/>
</dbReference>
<evidence type="ECO:0000313" key="11">
    <source>
        <dbReference type="EMBL" id="AXK83177.1"/>
    </source>
</evidence>
<dbReference type="GO" id="GO:0016740">
    <property type="term" value="F:transferase activity"/>
    <property type="evidence" value="ECO:0007669"/>
    <property type="project" value="UniProtKB-KW"/>
</dbReference>
<dbReference type="GO" id="GO:0009252">
    <property type="term" value="P:peptidoglycan biosynthetic process"/>
    <property type="evidence" value="ECO:0007669"/>
    <property type="project" value="UniProtKB-UniPathway"/>
</dbReference>
<keyword evidence="4 7" id="KW-0133">Cell shape</keyword>
<dbReference type="Gene3D" id="1.10.101.10">
    <property type="entry name" value="PGBD-like superfamily/PGBD"/>
    <property type="match status" value="1"/>
</dbReference>
<dbReference type="PANTHER" id="PTHR41533">
    <property type="entry name" value="L,D-TRANSPEPTIDASE HI_1667-RELATED"/>
    <property type="match status" value="1"/>
</dbReference>
<evidence type="ECO:0000256" key="2">
    <source>
        <dbReference type="ARBA" id="ARBA00005992"/>
    </source>
</evidence>
<evidence type="ECO:0000256" key="6">
    <source>
        <dbReference type="ARBA" id="ARBA00023316"/>
    </source>
</evidence>
<dbReference type="InterPro" id="IPR005490">
    <property type="entry name" value="LD_TPept_cat_dom"/>
</dbReference>
<dbReference type="KEGG" id="ptaw:DW352_23260"/>
<dbReference type="RefSeq" id="WP_115693556.1">
    <property type="nucleotide sequence ID" value="NZ_CP031417.1"/>
</dbReference>
<dbReference type="EMBL" id="CP031417">
    <property type="protein sequence ID" value="AXK83177.1"/>
    <property type="molecule type" value="Genomic_DNA"/>
</dbReference>
<comment type="pathway">
    <text evidence="1 7">Cell wall biogenesis; peptidoglycan biosynthesis.</text>
</comment>
<dbReference type="PROSITE" id="PS52029">
    <property type="entry name" value="LD_TPASE"/>
    <property type="match status" value="1"/>
</dbReference>
<gene>
    <name evidence="11" type="ORF">DW352_23260</name>
</gene>
<protein>
    <submittedName>
        <fullName evidence="11">Murein L,D-transpeptidase</fullName>
    </submittedName>
</protein>
<dbReference type="GO" id="GO:0008360">
    <property type="term" value="P:regulation of cell shape"/>
    <property type="evidence" value="ECO:0007669"/>
    <property type="project" value="UniProtKB-UniRule"/>
</dbReference>
<evidence type="ECO:0000259" key="10">
    <source>
        <dbReference type="PROSITE" id="PS52029"/>
    </source>
</evidence>
<evidence type="ECO:0000313" key="12">
    <source>
        <dbReference type="Proteomes" id="UP000254889"/>
    </source>
</evidence>
<feature type="active site" description="Nucleophile" evidence="7">
    <location>
        <position position="521"/>
    </location>
</feature>
<dbReference type="InterPro" id="IPR038063">
    <property type="entry name" value="Transpep_catalytic_dom"/>
</dbReference>
<keyword evidence="5 7" id="KW-0573">Peptidoglycan synthesis</keyword>
<evidence type="ECO:0000256" key="5">
    <source>
        <dbReference type="ARBA" id="ARBA00022984"/>
    </source>
</evidence>
<dbReference type="AlphaFoldDB" id="A0A346A1Y0"/>
<dbReference type="Gene3D" id="2.40.440.10">
    <property type="entry name" value="L,D-transpeptidase catalytic domain-like"/>
    <property type="match status" value="1"/>
</dbReference>
<dbReference type="PANTHER" id="PTHR41533:SF2">
    <property type="entry name" value="BLR7131 PROTEIN"/>
    <property type="match status" value="1"/>
</dbReference>
<dbReference type="UniPathway" id="UPA00219"/>
<keyword evidence="12" id="KW-1185">Reference proteome</keyword>
<dbReference type="Proteomes" id="UP000254889">
    <property type="component" value="Chromosome"/>
</dbReference>
<sequence>MRNKRFDRLLAGTVLGAAMLTPTLSMAQQDRVEPARPLPPSLNGQMLRHRDPAPPPQFQIPAMQQREATPARALATPTPREADNIDLKGSLDNVMAASDTAVIDRLRALVTAKQLDKRIDNATDRKAIETFYAARNYAPVWIRDGQVTPQAKSAIARLKNAAADGLDASDYPTRDFAGNADALADADLRLSQSLLVYTRHLAVGRVAPTRVTVEVDYGNHTPDADDVLKKLASARDIDTTIESYNPPHAGFRALKARLADLRANSARASADESRIPEGAAVKPGAKDERIPLLRERLKTSAPGDSRVVVRERGRQVVKHVKADELVYDKALYNAIRNVQANADIKPTGIIDNKTIAAINGPKPGQVVDRVLANMERWRWLPRDLGRAYVMVNIPDYTLKVVRDGSQVWTTKIVAGKPQTPTPLLTAAMDNVIVNPSWYVPQSIIQNELLPLYASDPNIFDRMGLEVKKGPDGHINVVQPPGAANALGRIKFNFPNRYQVYLHDTPEKRLFSADKRAFSHGCMRVENPTKFGEIMLAMAIPGQTPTQPQLERLIGHDEKTFKMVNKPMVHLTYQTAYVDDGGKLVLRDDIYGFDARIRAILHSDERRIADVAPPQDPKRELATMKSNQEILRRVERREAQNPMAFFERLFR</sequence>
<dbReference type="GO" id="GO:0071555">
    <property type="term" value="P:cell wall organization"/>
    <property type="evidence" value="ECO:0007669"/>
    <property type="project" value="UniProtKB-UniRule"/>
</dbReference>
<dbReference type="CDD" id="cd16913">
    <property type="entry name" value="YkuD_like"/>
    <property type="match status" value="1"/>
</dbReference>
<keyword evidence="9" id="KW-0732">Signal</keyword>
<dbReference type="Pfam" id="PF20142">
    <property type="entry name" value="Scaffold"/>
    <property type="match status" value="1"/>
</dbReference>
<evidence type="ECO:0000256" key="8">
    <source>
        <dbReference type="SAM" id="MobiDB-lite"/>
    </source>
</evidence>
<dbReference type="InterPro" id="IPR036366">
    <property type="entry name" value="PGBDSf"/>
</dbReference>
<feature type="domain" description="L,D-TPase catalytic" evidence="10">
    <location>
        <begin position="387"/>
        <end position="548"/>
    </location>
</feature>
<feature type="chain" id="PRO_5016823608" evidence="9">
    <location>
        <begin position="28"/>
        <end position="650"/>
    </location>
</feature>
<comment type="similarity">
    <text evidence="2">Belongs to the YkuD family.</text>
</comment>
<evidence type="ECO:0000256" key="4">
    <source>
        <dbReference type="ARBA" id="ARBA00022960"/>
    </source>
</evidence>
<dbReference type="InterPro" id="IPR052905">
    <property type="entry name" value="LD-transpeptidase_YkuD-like"/>
</dbReference>
<evidence type="ECO:0000256" key="3">
    <source>
        <dbReference type="ARBA" id="ARBA00022679"/>
    </source>
</evidence>
<evidence type="ECO:0000256" key="1">
    <source>
        <dbReference type="ARBA" id="ARBA00004752"/>
    </source>
</evidence>
<dbReference type="SUPFAM" id="SSF141523">
    <property type="entry name" value="L,D-transpeptidase catalytic domain-like"/>
    <property type="match status" value="1"/>
</dbReference>
<dbReference type="OrthoDB" id="9778545at2"/>
<feature type="active site" description="Proton donor/acceptor" evidence="7">
    <location>
        <position position="502"/>
    </location>
</feature>
<dbReference type="Pfam" id="PF03734">
    <property type="entry name" value="YkuD"/>
    <property type="match status" value="1"/>
</dbReference>
<accession>A0A346A1Y0</accession>
<evidence type="ECO:0000256" key="9">
    <source>
        <dbReference type="SAM" id="SignalP"/>
    </source>
</evidence>
<keyword evidence="3" id="KW-0808">Transferase</keyword>
<name>A0A346A1Y0_9HYPH</name>
<feature type="region of interest" description="Disordered" evidence="8">
    <location>
        <begin position="27"/>
        <end position="58"/>
    </location>
</feature>
<organism evidence="11 12">
    <name type="scientific">Pseudolabrys taiwanensis</name>
    <dbReference type="NCBI Taxonomy" id="331696"/>
    <lineage>
        <taxon>Bacteria</taxon>
        <taxon>Pseudomonadati</taxon>
        <taxon>Pseudomonadota</taxon>
        <taxon>Alphaproteobacteria</taxon>
        <taxon>Hyphomicrobiales</taxon>
        <taxon>Xanthobacteraceae</taxon>
        <taxon>Pseudolabrys</taxon>
    </lineage>
</organism>
<evidence type="ECO:0000256" key="7">
    <source>
        <dbReference type="PROSITE-ProRule" id="PRU01373"/>
    </source>
</evidence>